<dbReference type="InterPro" id="IPR001902">
    <property type="entry name" value="SLC26A/SulP_fam"/>
</dbReference>
<protein>
    <submittedName>
        <fullName evidence="7">Solute carrier family 26 member 6-like protein</fullName>
    </submittedName>
</protein>
<dbReference type="VEuPathDB" id="VectorBase:LDEU000350"/>
<dbReference type="NCBIfam" id="TIGR00815">
    <property type="entry name" value="sulP"/>
    <property type="match status" value="1"/>
</dbReference>
<organism evidence="7 8">
    <name type="scientific">Leptotrombidium deliense</name>
    <dbReference type="NCBI Taxonomy" id="299467"/>
    <lineage>
        <taxon>Eukaryota</taxon>
        <taxon>Metazoa</taxon>
        <taxon>Ecdysozoa</taxon>
        <taxon>Arthropoda</taxon>
        <taxon>Chelicerata</taxon>
        <taxon>Arachnida</taxon>
        <taxon>Acari</taxon>
        <taxon>Acariformes</taxon>
        <taxon>Trombidiformes</taxon>
        <taxon>Prostigmata</taxon>
        <taxon>Anystina</taxon>
        <taxon>Parasitengona</taxon>
        <taxon>Trombiculoidea</taxon>
        <taxon>Trombiculidae</taxon>
        <taxon>Leptotrombidium</taxon>
    </lineage>
</organism>
<dbReference type="Gene3D" id="3.30.750.24">
    <property type="entry name" value="STAS domain"/>
    <property type="match status" value="1"/>
</dbReference>
<dbReference type="CDD" id="cd07042">
    <property type="entry name" value="STAS_SulP_like_sulfate_transporter"/>
    <property type="match status" value="1"/>
</dbReference>
<feature type="transmembrane region" description="Helical" evidence="5">
    <location>
        <begin position="394"/>
        <end position="413"/>
    </location>
</feature>
<evidence type="ECO:0000313" key="8">
    <source>
        <dbReference type="Proteomes" id="UP000288716"/>
    </source>
</evidence>
<dbReference type="InterPro" id="IPR011547">
    <property type="entry name" value="SLC26A/SulP_dom"/>
</dbReference>
<feature type="transmembrane region" description="Helical" evidence="5">
    <location>
        <begin position="298"/>
        <end position="323"/>
    </location>
</feature>
<proteinExistence type="predicted"/>
<gene>
    <name evidence="7" type="ORF">B4U80_08194</name>
</gene>
<evidence type="ECO:0000256" key="3">
    <source>
        <dbReference type="ARBA" id="ARBA00022989"/>
    </source>
</evidence>
<evidence type="ECO:0000256" key="5">
    <source>
        <dbReference type="SAM" id="Phobius"/>
    </source>
</evidence>
<dbReference type="InterPro" id="IPR002645">
    <property type="entry name" value="STAS_dom"/>
</dbReference>
<dbReference type="GO" id="GO:0055085">
    <property type="term" value="P:transmembrane transport"/>
    <property type="evidence" value="ECO:0007669"/>
    <property type="project" value="InterPro"/>
</dbReference>
<dbReference type="SUPFAM" id="SSF52091">
    <property type="entry name" value="SpoIIaa-like"/>
    <property type="match status" value="1"/>
</dbReference>
<dbReference type="Pfam" id="PF01740">
    <property type="entry name" value="STAS"/>
    <property type="match status" value="1"/>
</dbReference>
<evidence type="ECO:0000313" key="7">
    <source>
        <dbReference type="EMBL" id="RWS31688.1"/>
    </source>
</evidence>
<evidence type="ECO:0000256" key="1">
    <source>
        <dbReference type="ARBA" id="ARBA00004141"/>
    </source>
</evidence>
<dbReference type="STRING" id="299467.A0A443SVY6"/>
<dbReference type="PANTHER" id="PTHR11814">
    <property type="entry name" value="SULFATE TRANSPORTER"/>
    <property type="match status" value="1"/>
</dbReference>
<dbReference type="InterPro" id="IPR036513">
    <property type="entry name" value="STAS_dom_sf"/>
</dbReference>
<evidence type="ECO:0000259" key="6">
    <source>
        <dbReference type="PROSITE" id="PS50801"/>
    </source>
</evidence>
<dbReference type="EMBL" id="NCKV01000088">
    <property type="protein sequence ID" value="RWS31688.1"/>
    <property type="molecule type" value="Genomic_DNA"/>
</dbReference>
<comment type="subcellular location">
    <subcellularLocation>
        <location evidence="1">Membrane</location>
        <topology evidence="1">Multi-pass membrane protein</topology>
    </subcellularLocation>
</comment>
<dbReference type="AlphaFoldDB" id="A0A443SVY6"/>
<keyword evidence="4 5" id="KW-0472">Membrane</keyword>
<keyword evidence="2 5" id="KW-0812">Transmembrane</keyword>
<feature type="transmembrane region" description="Helical" evidence="5">
    <location>
        <begin position="224"/>
        <end position="244"/>
    </location>
</feature>
<dbReference type="PROSITE" id="PS50801">
    <property type="entry name" value="STAS"/>
    <property type="match status" value="1"/>
</dbReference>
<dbReference type="GO" id="GO:0016020">
    <property type="term" value="C:membrane"/>
    <property type="evidence" value="ECO:0007669"/>
    <property type="project" value="UniProtKB-SubCell"/>
</dbReference>
<feature type="transmembrane region" description="Helical" evidence="5">
    <location>
        <begin position="486"/>
        <end position="504"/>
    </location>
</feature>
<reference evidence="7 8" key="1">
    <citation type="journal article" date="2018" name="Gigascience">
        <title>Genomes of trombidid mites reveal novel predicted allergens and laterally-transferred genes associated with secondary metabolism.</title>
        <authorList>
            <person name="Dong X."/>
            <person name="Chaisiri K."/>
            <person name="Xia D."/>
            <person name="Armstrong S.D."/>
            <person name="Fang Y."/>
            <person name="Donnelly M.J."/>
            <person name="Kadowaki T."/>
            <person name="McGarry J.W."/>
            <person name="Darby A.C."/>
            <person name="Makepeace B.L."/>
        </authorList>
    </citation>
    <scope>NUCLEOTIDE SEQUENCE [LARGE SCALE GENOMIC DNA]</scope>
    <source>
        <strain evidence="7">UoL-UT</strain>
    </source>
</reference>
<name>A0A443SVY6_9ACAR</name>
<feature type="transmembrane region" description="Helical" evidence="5">
    <location>
        <begin position="461"/>
        <end position="479"/>
    </location>
</feature>
<feature type="transmembrane region" description="Helical" evidence="5">
    <location>
        <begin position="425"/>
        <end position="449"/>
    </location>
</feature>
<dbReference type="Pfam" id="PF00916">
    <property type="entry name" value="Sulfate_transp"/>
    <property type="match status" value="1"/>
</dbReference>
<feature type="domain" description="STAS" evidence="6">
    <location>
        <begin position="576"/>
        <end position="739"/>
    </location>
</feature>
<feature type="transmembrane region" description="Helical" evidence="5">
    <location>
        <begin position="256"/>
        <end position="278"/>
    </location>
</feature>
<dbReference type="Proteomes" id="UP000288716">
    <property type="component" value="Unassembled WGS sequence"/>
</dbReference>
<accession>A0A443SVY6</accession>
<sequence>MGERDVQTVDEDQIKANYENDVNSSPLVIEEINGDSEKTQLTAGTDIEANQLTVTRLAYNLPKFNEQFVVQRQQKRSPSDVGNKARLIVKSCCTLSSTKARLVTLFPILNWLINYQKSDFIADVIAGITIVIFQVPQSMGYCLIARVPAVNGLYTSFFPPLIYSLMGTSKHCAIVSFRKLMTTCANNYLLRKRTFAVVSLMTGSLITQVNDERKLWSLEEVNPIQIAVVVSFLIGIYKLIFGILRLGFVSVYMSEQLISGFTTAASVYVFTSQLPYLTGIQLHHASGPLALINIYIDLFRHISTISYLTLCISVTCCIILFIFKFYTNNFIRKKFNINVPFPIELLLVIIATLCSAIFDTEKNWKIKNVGPIPRGLPSPSLPTWSLFGELALKSIPLAIVSFSLTISVGKIFANRHNYSIDANQELIALGSTNIISSFFTCIPSAASLSRSAVQESAGGRTQLVSLVNCVGLLFVIYYAGSLLEKLPICILAAIIVVALKSLLIQVKDFCRYWRVSKIDGSIWLITFFAVILLDVDIGLYVGLCYSLVTLIYKSQRPKMYLLGCVNKSDVFVPLKKYGSSKELENIKIFQFCGPLHFANTEYFKNGLQRKIGVNVKLILSLQEKDRKTRIKKEKNEEQSNGRFTTRRFEVFACDAIDEDNNKEVLPTHIIIDCSMFSYIDASGVRQLKATVQEYESIGIKTYLASVATHVDHMLEKDNFYTDVPPQHVYISIIDAVHHAIDDQKGFESKKSSECSLHVQTNSSLSDVTVDARNCFGHTSSDNS</sequence>
<feature type="transmembrane region" description="Helical" evidence="5">
    <location>
        <begin position="524"/>
        <end position="552"/>
    </location>
</feature>
<feature type="transmembrane region" description="Helical" evidence="5">
    <location>
        <begin position="335"/>
        <end position="358"/>
    </location>
</feature>
<evidence type="ECO:0000256" key="2">
    <source>
        <dbReference type="ARBA" id="ARBA00022692"/>
    </source>
</evidence>
<keyword evidence="8" id="KW-1185">Reference proteome</keyword>
<evidence type="ECO:0000256" key="4">
    <source>
        <dbReference type="ARBA" id="ARBA00023136"/>
    </source>
</evidence>
<keyword evidence="3 5" id="KW-1133">Transmembrane helix</keyword>
<dbReference type="OrthoDB" id="288203at2759"/>
<comment type="caution">
    <text evidence="7">The sequence shown here is derived from an EMBL/GenBank/DDBJ whole genome shotgun (WGS) entry which is preliminary data.</text>
</comment>